<sequence length="771" mass="85282">MPKELRKRGRRHKSTRTEVQQAPVREREVPDEGSSTGPSWIVPRTDSKQLNPEAPFGFVDPELKAYFRTVDDQLKEWQQNRDHAEEEEDIDPNENRRIFLMAALQEISGKERELATDPDCAGGLERMAYSMDDFVRRVFMDALTGSYELLIKHRFASHVIQTLLAVAADTIARESRGITPKLEEPTDKGELRTLTQLILDFSEEILPSLPGLIMDQFASHVVRALFLLLCPQLFQSDVPHKSQASVRSRKSVSWKARQGPLKSIFGDESNQGQSQTSKGSWQPPEFQEVARKVLTTLRTALDANEVRSLAGNKVACPVLQMALEIEADQGLSVEPGSLMDHVLVGLISASHNDSPSTPEASDYIATLLRDSTSSHLLETLVLRCPESVFGILWTTYLERSLRKLAMHPVANFVVAKALERANAEQLSYALNELRDSLGKLRQTRIGILRALIERAAALNVLEDEICEAICSAFQVGSEEDRKSFVHCALSLKSIPEYAAASRANAAAETSRELQDEIPEKHSQKSRDKVTSNPLEPTTTGALLLQSLLRLHAPHNGLVLDSIESLPSQELLALTRHPAASRVLDAIIDGPTIPPRSRRALLRAMETQFADVIDDRIGTRVGERCWAAADPYFKEKLARALLPHATRLAGSPYARFFTRGLALSLLQRKPDEWRRQHAMPSSGGSASTATSSPNKDKNPKLKATAPSAVVVVLTNNDEDPEGDEAGTSSPERRHGRKKRKRSAAAADEIDALFDDAIGRKVVRSALEPAPTP</sequence>
<evidence type="ECO:0000256" key="3">
    <source>
        <dbReference type="ARBA" id="ARBA00030932"/>
    </source>
</evidence>
<dbReference type="AlphaFoldDB" id="A0A9P5TDB2"/>
<dbReference type="GO" id="GO:0000056">
    <property type="term" value="P:ribosomal small subunit export from nucleus"/>
    <property type="evidence" value="ECO:0007669"/>
    <property type="project" value="TreeGrafter"/>
</dbReference>
<dbReference type="EMBL" id="WHVB01000003">
    <property type="protein sequence ID" value="KAF8485312.1"/>
    <property type="molecule type" value="Genomic_DNA"/>
</dbReference>
<keyword evidence="7" id="KW-1185">Reference proteome</keyword>
<proteinExistence type="predicted"/>
<comment type="caution">
    <text evidence="6">The sequence shown here is derived from an EMBL/GenBank/DDBJ whole genome shotgun (WGS) entry which is preliminary data.</text>
</comment>
<dbReference type="SUPFAM" id="SSF48371">
    <property type="entry name" value="ARM repeat"/>
    <property type="match status" value="2"/>
</dbReference>
<feature type="compositionally biased region" description="Basic residues" evidence="5">
    <location>
        <begin position="732"/>
        <end position="741"/>
    </location>
</feature>
<feature type="compositionally biased region" description="Polar residues" evidence="5">
    <location>
        <begin position="268"/>
        <end position="280"/>
    </location>
</feature>
<dbReference type="GO" id="GO:0030688">
    <property type="term" value="C:preribosome, small subunit precursor"/>
    <property type="evidence" value="ECO:0007669"/>
    <property type="project" value="TreeGrafter"/>
</dbReference>
<dbReference type="GO" id="GO:0000472">
    <property type="term" value="P:endonucleolytic cleavage to generate mature 5'-end of SSU-rRNA from (SSU-rRNA, 5.8S rRNA, LSU-rRNA)"/>
    <property type="evidence" value="ECO:0007669"/>
    <property type="project" value="TreeGrafter"/>
</dbReference>
<accession>A0A9P5TDB2</accession>
<dbReference type="PANTHER" id="PTHR13102">
    <property type="entry name" value="NUCLEOLAR PROTEIN 9"/>
    <property type="match status" value="1"/>
</dbReference>
<dbReference type="GO" id="GO:0030686">
    <property type="term" value="C:90S preribosome"/>
    <property type="evidence" value="ECO:0007669"/>
    <property type="project" value="TreeGrafter"/>
</dbReference>
<feature type="compositionally biased region" description="Basic and acidic residues" evidence="5">
    <location>
        <begin position="509"/>
        <end position="529"/>
    </location>
</feature>
<dbReference type="InterPro" id="IPR001313">
    <property type="entry name" value="Pumilio_RNA-bd_rpt"/>
</dbReference>
<dbReference type="InterPro" id="IPR016024">
    <property type="entry name" value="ARM-type_fold"/>
</dbReference>
<feature type="region of interest" description="Disordered" evidence="5">
    <location>
        <begin position="1"/>
        <end position="54"/>
    </location>
</feature>
<dbReference type="InterPro" id="IPR040000">
    <property type="entry name" value="NOP9"/>
</dbReference>
<dbReference type="GO" id="GO:0000447">
    <property type="term" value="P:endonucleolytic cleavage in ITS1 to separate SSU-rRNA from 5.8S rRNA and LSU-rRNA from tricistronic rRNA transcript (SSU-rRNA, 5.8S rRNA, LSU-rRNA)"/>
    <property type="evidence" value="ECO:0007669"/>
    <property type="project" value="TreeGrafter"/>
</dbReference>
<dbReference type="PANTHER" id="PTHR13102:SF0">
    <property type="entry name" value="NUCLEOLAR PROTEIN 9"/>
    <property type="match status" value="1"/>
</dbReference>
<gene>
    <name evidence="6" type="ORF">DFH94DRAFT_605730</name>
</gene>
<dbReference type="Gene3D" id="1.25.10.10">
    <property type="entry name" value="Leucine-rich Repeat Variant"/>
    <property type="match status" value="3"/>
</dbReference>
<protein>
    <recommendedName>
        <fullName evidence="1">Nucleolar protein 9</fullName>
    </recommendedName>
    <alternativeName>
        <fullName evidence="3 4">Pumilio domain-containing protein NOP9</fullName>
    </alternativeName>
</protein>
<dbReference type="Proteomes" id="UP000759537">
    <property type="component" value="Unassembled WGS sequence"/>
</dbReference>
<dbReference type="SMART" id="SM00025">
    <property type="entry name" value="Pumilio"/>
    <property type="match status" value="7"/>
</dbReference>
<reference evidence="6" key="1">
    <citation type="submission" date="2019-10" db="EMBL/GenBank/DDBJ databases">
        <authorList>
            <consortium name="DOE Joint Genome Institute"/>
            <person name="Kuo A."/>
            <person name="Miyauchi S."/>
            <person name="Kiss E."/>
            <person name="Drula E."/>
            <person name="Kohler A."/>
            <person name="Sanchez-Garcia M."/>
            <person name="Andreopoulos B."/>
            <person name="Barry K.W."/>
            <person name="Bonito G."/>
            <person name="Buee M."/>
            <person name="Carver A."/>
            <person name="Chen C."/>
            <person name="Cichocki N."/>
            <person name="Clum A."/>
            <person name="Culley D."/>
            <person name="Crous P.W."/>
            <person name="Fauchery L."/>
            <person name="Girlanda M."/>
            <person name="Hayes R."/>
            <person name="Keri Z."/>
            <person name="LaButti K."/>
            <person name="Lipzen A."/>
            <person name="Lombard V."/>
            <person name="Magnuson J."/>
            <person name="Maillard F."/>
            <person name="Morin E."/>
            <person name="Murat C."/>
            <person name="Nolan M."/>
            <person name="Ohm R."/>
            <person name="Pangilinan J."/>
            <person name="Pereira M."/>
            <person name="Perotto S."/>
            <person name="Peter M."/>
            <person name="Riley R."/>
            <person name="Sitrit Y."/>
            <person name="Stielow B."/>
            <person name="Szollosi G."/>
            <person name="Zifcakova L."/>
            <person name="Stursova M."/>
            <person name="Spatafora J.W."/>
            <person name="Tedersoo L."/>
            <person name="Vaario L.-M."/>
            <person name="Yamada A."/>
            <person name="Yan M."/>
            <person name="Wang P."/>
            <person name="Xu J."/>
            <person name="Bruns T."/>
            <person name="Baldrian P."/>
            <person name="Vilgalys R."/>
            <person name="Henrissat B."/>
            <person name="Grigoriev I.V."/>
            <person name="Hibbett D."/>
            <person name="Nagy L.G."/>
            <person name="Martin F.M."/>
        </authorList>
    </citation>
    <scope>NUCLEOTIDE SEQUENCE</scope>
    <source>
        <strain evidence="6">Prilba</strain>
    </source>
</reference>
<evidence type="ECO:0000313" key="6">
    <source>
        <dbReference type="EMBL" id="KAF8485312.1"/>
    </source>
</evidence>
<feature type="compositionally biased region" description="Low complexity" evidence="5">
    <location>
        <begin position="679"/>
        <end position="692"/>
    </location>
</feature>
<dbReference type="InterPro" id="IPR011989">
    <property type="entry name" value="ARM-like"/>
</dbReference>
<feature type="region of interest" description="Disordered" evidence="5">
    <location>
        <begin position="262"/>
        <end position="284"/>
    </location>
</feature>
<feature type="region of interest" description="Disordered" evidence="5">
    <location>
        <begin position="673"/>
        <end position="747"/>
    </location>
</feature>
<organism evidence="6 7">
    <name type="scientific">Russula ochroleuca</name>
    <dbReference type="NCBI Taxonomy" id="152965"/>
    <lineage>
        <taxon>Eukaryota</taxon>
        <taxon>Fungi</taxon>
        <taxon>Dikarya</taxon>
        <taxon>Basidiomycota</taxon>
        <taxon>Agaricomycotina</taxon>
        <taxon>Agaricomycetes</taxon>
        <taxon>Russulales</taxon>
        <taxon>Russulaceae</taxon>
        <taxon>Russula</taxon>
    </lineage>
</organism>
<evidence type="ECO:0000256" key="1">
    <source>
        <dbReference type="ARBA" id="ARBA00016427"/>
    </source>
</evidence>
<feature type="non-terminal residue" evidence="6">
    <location>
        <position position="1"/>
    </location>
</feature>
<dbReference type="OrthoDB" id="392571at2759"/>
<evidence type="ECO:0000256" key="2">
    <source>
        <dbReference type="ARBA" id="ARBA00022737"/>
    </source>
</evidence>
<evidence type="ECO:0000313" key="7">
    <source>
        <dbReference type="Proteomes" id="UP000759537"/>
    </source>
</evidence>
<dbReference type="GO" id="GO:0005730">
    <property type="term" value="C:nucleolus"/>
    <property type="evidence" value="ECO:0007669"/>
    <property type="project" value="TreeGrafter"/>
</dbReference>
<name>A0A9P5TDB2_9AGAM</name>
<feature type="compositionally biased region" description="Basic residues" evidence="5">
    <location>
        <begin position="1"/>
        <end position="14"/>
    </location>
</feature>
<keyword evidence="2" id="KW-0677">Repeat</keyword>
<feature type="region of interest" description="Disordered" evidence="5">
    <location>
        <begin position="508"/>
        <end position="535"/>
    </location>
</feature>
<dbReference type="Pfam" id="PF22493">
    <property type="entry name" value="PUF_NOP9"/>
    <property type="match status" value="1"/>
</dbReference>
<evidence type="ECO:0000256" key="5">
    <source>
        <dbReference type="SAM" id="MobiDB-lite"/>
    </source>
</evidence>
<reference evidence="6" key="2">
    <citation type="journal article" date="2020" name="Nat. Commun.">
        <title>Large-scale genome sequencing of mycorrhizal fungi provides insights into the early evolution of symbiotic traits.</title>
        <authorList>
            <person name="Miyauchi S."/>
            <person name="Kiss E."/>
            <person name="Kuo A."/>
            <person name="Drula E."/>
            <person name="Kohler A."/>
            <person name="Sanchez-Garcia M."/>
            <person name="Morin E."/>
            <person name="Andreopoulos B."/>
            <person name="Barry K.W."/>
            <person name="Bonito G."/>
            <person name="Buee M."/>
            <person name="Carver A."/>
            <person name="Chen C."/>
            <person name="Cichocki N."/>
            <person name="Clum A."/>
            <person name="Culley D."/>
            <person name="Crous P.W."/>
            <person name="Fauchery L."/>
            <person name="Girlanda M."/>
            <person name="Hayes R.D."/>
            <person name="Keri Z."/>
            <person name="LaButti K."/>
            <person name="Lipzen A."/>
            <person name="Lombard V."/>
            <person name="Magnuson J."/>
            <person name="Maillard F."/>
            <person name="Murat C."/>
            <person name="Nolan M."/>
            <person name="Ohm R.A."/>
            <person name="Pangilinan J."/>
            <person name="Pereira M.F."/>
            <person name="Perotto S."/>
            <person name="Peter M."/>
            <person name="Pfister S."/>
            <person name="Riley R."/>
            <person name="Sitrit Y."/>
            <person name="Stielow J.B."/>
            <person name="Szollosi G."/>
            <person name="Zifcakova L."/>
            <person name="Stursova M."/>
            <person name="Spatafora J.W."/>
            <person name="Tedersoo L."/>
            <person name="Vaario L.M."/>
            <person name="Yamada A."/>
            <person name="Yan M."/>
            <person name="Wang P."/>
            <person name="Xu J."/>
            <person name="Bruns T."/>
            <person name="Baldrian P."/>
            <person name="Vilgalys R."/>
            <person name="Dunand C."/>
            <person name="Henrissat B."/>
            <person name="Grigoriev I.V."/>
            <person name="Hibbett D."/>
            <person name="Nagy L.G."/>
            <person name="Martin F.M."/>
        </authorList>
    </citation>
    <scope>NUCLEOTIDE SEQUENCE</scope>
    <source>
        <strain evidence="6">Prilba</strain>
    </source>
</reference>
<dbReference type="GO" id="GO:0003723">
    <property type="term" value="F:RNA binding"/>
    <property type="evidence" value="ECO:0007669"/>
    <property type="project" value="InterPro"/>
</dbReference>
<evidence type="ECO:0000256" key="4">
    <source>
        <dbReference type="ARBA" id="ARBA00031929"/>
    </source>
</evidence>
<dbReference type="GO" id="GO:0000480">
    <property type="term" value="P:endonucleolytic cleavage in 5'-ETS of tricistronic rRNA transcript (SSU-rRNA, 5.8S rRNA, LSU-rRNA)"/>
    <property type="evidence" value="ECO:0007669"/>
    <property type="project" value="TreeGrafter"/>
</dbReference>